<keyword evidence="1" id="KW-0238">DNA-binding</keyword>
<dbReference type="EMBL" id="POTX01000458">
    <property type="protein sequence ID" value="PZF82791.1"/>
    <property type="molecule type" value="Genomic_DNA"/>
</dbReference>
<dbReference type="GO" id="GO:0003677">
    <property type="term" value="F:DNA binding"/>
    <property type="evidence" value="ECO:0007669"/>
    <property type="project" value="UniProtKB-KW"/>
</dbReference>
<proteinExistence type="predicted"/>
<dbReference type="Gene3D" id="1.10.238.160">
    <property type="match status" value="1"/>
</dbReference>
<organism evidence="1 2">
    <name type="scientific">Micromonospora endophytica</name>
    <dbReference type="NCBI Taxonomy" id="515350"/>
    <lineage>
        <taxon>Bacteria</taxon>
        <taxon>Bacillati</taxon>
        <taxon>Actinomycetota</taxon>
        <taxon>Actinomycetes</taxon>
        <taxon>Micromonosporales</taxon>
        <taxon>Micromonosporaceae</taxon>
        <taxon>Micromonospora</taxon>
    </lineage>
</organism>
<keyword evidence="2" id="KW-1185">Reference proteome</keyword>
<reference evidence="1 2" key="1">
    <citation type="submission" date="2018-01" db="EMBL/GenBank/DDBJ databases">
        <title>Draft genome sequence of Jishengella endophytica.</title>
        <authorList>
            <person name="Sahin N."/>
            <person name="Ay H."/>
            <person name="Saygin H."/>
        </authorList>
    </citation>
    <scope>NUCLEOTIDE SEQUENCE [LARGE SCALE GENOMIC DNA]</scope>
    <source>
        <strain evidence="1 2">DSM 45430</strain>
    </source>
</reference>
<gene>
    <name evidence="1" type="ORF">C1I93_30455</name>
</gene>
<dbReference type="OrthoDB" id="3789221at2"/>
<accession>A0A2W2B5T3</accession>
<evidence type="ECO:0000313" key="2">
    <source>
        <dbReference type="Proteomes" id="UP000248627"/>
    </source>
</evidence>
<evidence type="ECO:0000313" key="1">
    <source>
        <dbReference type="EMBL" id="PZF82791.1"/>
    </source>
</evidence>
<name>A0A2W2B5T3_9ACTN</name>
<protein>
    <submittedName>
        <fullName evidence="1">DNA-binding protein</fullName>
    </submittedName>
</protein>
<sequence>MASQEIQDMLGVSRTRAYQITNSKTFPDPVAVLSVGRIWRAEDVERWIKAHRRDLQDTEQ</sequence>
<dbReference type="Proteomes" id="UP000248627">
    <property type="component" value="Unassembled WGS sequence"/>
</dbReference>
<dbReference type="AlphaFoldDB" id="A0A2W2B5T3"/>
<comment type="caution">
    <text evidence="1">The sequence shown here is derived from an EMBL/GenBank/DDBJ whole genome shotgun (WGS) entry which is preliminary data.</text>
</comment>